<dbReference type="EMBL" id="GL348716">
    <property type="protein sequence ID" value="EFH54962.1"/>
    <property type="molecule type" value="Genomic_DNA"/>
</dbReference>
<dbReference type="HOGENOM" id="CLU_1263096_0_0_1"/>
<dbReference type="STRING" id="81972.D7LG32"/>
<evidence type="ECO:0000313" key="3">
    <source>
        <dbReference type="EMBL" id="EFH54961.1"/>
    </source>
</evidence>
<evidence type="ECO:0000313" key="4">
    <source>
        <dbReference type="EMBL" id="EFH54962.1"/>
    </source>
</evidence>
<dbReference type="Gramene" id="Al_scaffold_0004_353">
    <property type="protein sequence ID" value="Al_scaffold_0004_353"/>
    <property type="gene ID" value="Al_scaffold_0004_353"/>
</dbReference>
<gene>
    <name evidence="3" type="ORF">ARALYDRAFT_667634</name>
    <name evidence="4" type="ORF">ARALYDRAFT_667635</name>
</gene>
<feature type="domain" description="MSP" evidence="2">
    <location>
        <begin position="98"/>
        <end position="219"/>
    </location>
</feature>
<dbReference type="eggNOG" id="KOG0497">
    <property type="taxonomic scope" value="Eukaryota"/>
</dbReference>
<evidence type="ECO:0000256" key="1">
    <source>
        <dbReference type="ARBA" id="ARBA00008932"/>
    </source>
</evidence>
<dbReference type="FunFam" id="2.60.40.10:FF:000813">
    <property type="entry name" value="Vesicle-associated protein 1-1"/>
    <property type="match status" value="1"/>
</dbReference>
<sequence>MWRLRIGAEAGQDPHFFSTNNYLGRQIWEFHAKAGSVEELSKVEEARRNFANNRSSFKASADLLWRMQGKKIPRVRVENAEKITLNLRRSYGDGNNELLKIEPMYLQFPFELKKQMSCSLNLTNKTDNNGAFKVKTKNPKNYCVRSNYGLILPKSTCKVLVTMQAQKEVLNSDMQSNEKFMIQSVIASPAVTAKEVTRETFRKESGHLVEETKLKVTYF</sequence>
<dbReference type="Proteomes" id="UP000008694">
    <property type="component" value="Unassembled WGS sequence"/>
</dbReference>
<dbReference type="EMBL" id="GL348716">
    <property type="protein sequence ID" value="EFH54961.1"/>
    <property type="molecule type" value="Genomic_DNA"/>
</dbReference>
<reference evidence="3" key="2">
    <citation type="submission" date="2010-06" db="EMBL/GenBank/DDBJ databases">
        <title>The basis of rapid genome size change in Arabidopsis.</title>
        <authorList>
            <consortium name="US DOE Joint Genome Institute (JGI-PGF)"/>
            <person name="Bakker E."/>
            <person name="Bergelson J."/>
            <person name="Cheng J.Fang."/>
            <person name="Clark R.M."/>
            <person name="Fawcett J."/>
            <person name="Gaut B."/>
            <person name="Grigoriev I."/>
            <person name="Gundlach H."/>
            <person name="Guo Y."/>
            <person name="Haberer G."/>
            <person name="Hollister J."/>
            <person name="Hu T.T."/>
            <person name="Mayer K.F.X."/>
            <person name="Nasrallah J."/>
            <person name="Nordborg M."/>
            <person name="Otillar R."/>
            <person name="Pattyn P."/>
            <person name="Schmutz J."/>
            <person name="Spannagl M."/>
            <person name="van de Peer Y."/>
            <person name="Wang X."/>
            <person name="Weigel D."/>
            <person name="Yang L."/>
        </authorList>
    </citation>
    <scope>NUCLEOTIDE SEQUENCE</scope>
</reference>
<dbReference type="Gene3D" id="2.60.40.10">
    <property type="entry name" value="Immunoglobulins"/>
    <property type="match status" value="1"/>
</dbReference>
<accession>D7LG32</accession>
<dbReference type="PROSITE" id="PS50202">
    <property type="entry name" value="MSP"/>
    <property type="match status" value="1"/>
</dbReference>
<dbReference type="AlphaFoldDB" id="D7LG32"/>
<keyword evidence="5" id="KW-1185">Reference proteome</keyword>
<organism evidence="5">
    <name type="scientific">Arabidopsis lyrata subsp. lyrata</name>
    <name type="common">Lyre-leaved rock-cress</name>
    <dbReference type="NCBI Taxonomy" id="81972"/>
    <lineage>
        <taxon>Eukaryota</taxon>
        <taxon>Viridiplantae</taxon>
        <taxon>Streptophyta</taxon>
        <taxon>Embryophyta</taxon>
        <taxon>Tracheophyta</taxon>
        <taxon>Spermatophyta</taxon>
        <taxon>Magnoliopsida</taxon>
        <taxon>eudicotyledons</taxon>
        <taxon>Gunneridae</taxon>
        <taxon>Pentapetalae</taxon>
        <taxon>rosids</taxon>
        <taxon>malvids</taxon>
        <taxon>Brassicales</taxon>
        <taxon>Brassicaceae</taxon>
        <taxon>Camelineae</taxon>
        <taxon>Arabidopsis</taxon>
    </lineage>
</organism>
<comment type="similarity">
    <text evidence="1">Belongs to the VAMP-associated protein (VAP) (TC 9.B.17) family.</text>
</comment>
<dbReference type="Pfam" id="PF00635">
    <property type="entry name" value="Motile_Sperm"/>
    <property type="match status" value="1"/>
</dbReference>
<dbReference type="InterPro" id="IPR000535">
    <property type="entry name" value="MSP_dom"/>
</dbReference>
<dbReference type="PANTHER" id="PTHR10809">
    <property type="entry name" value="VESICLE-ASSOCIATED MEMBRANE PROTEIN-ASSOCIATED PROTEIN"/>
    <property type="match status" value="1"/>
</dbReference>
<dbReference type="Gramene" id="Al_scaffold_0004_354">
    <property type="protein sequence ID" value="Al_scaffold_0004_354"/>
    <property type="gene ID" value="Al_scaffold_0004_354"/>
</dbReference>
<evidence type="ECO:0000259" key="2">
    <source>
        <dbReference type="PROSITE" id="PS50202"/>
    </source>
</evidence>
<reference evidence="3" key="1">
    <citation type="submission" date="2009-11" db="EMBL/GenBank/DDBJ databases">
        <authorList>
            <consortium name="US DOE Joint Genome Institute (JGI-PGF)"/>
            <person name="Ottilar R."/>
            <person name="Schmutz J."/>
            <person name="Salamov A."/>
            <person name="Cheng J.F."/>
            <person name="Lucas S."/>
            <person name="Pitluck S."/>
            <person name="Gundlach H."/>
            <person name="Guo Y."/>
            <person name="Haberer G."/>
            <person name="Nasrallah J."/>
            <person name="Mayer K.F.X."/>
            <person name="van de Peer Y."/>
            <person name="Weigel D."/>
            <person name="Grigoriev I.V."/>
        </authorList>
    </citation>
    <scope>NUCLEOTIDE SEQUENCE</scope>
</reference>
<dbReference type="GO" id="GO:0061817">
    <property type="term" value="P:endoplasmic reticulum-plasma membrane tethering"/>
    <property type="evidence" value="ECO:0007669"/>
    <property type="project" value="TreeGrafter"/>
</dbReference>
<dbReference type="InterPro" id="IPR013783">
    <property type="entry name" value="Ig-like_fold"/>
</dbReference>
<reference evidence="5" key="3">
    <citation type="journal article" date="2011" name="Nat. Genet.">
        <title>The Arabidopsis lyrata genome sequence and the basis of rapid genome size change.</title>
        <authorList>
            <person name="Hu T.T."/>
            <person name="Pattyn P."/>
            <person name="Bakker E.G."/>
            <person name="Cao J."/>
            <person name="Cheng J.-F."/>
            <person name="Clark R.M."/>
            <person name="Fahlgren N."/>
            <person name="Fawcett J.A."/>
            <person name="Grimwood J."/>
            <person name="Gundlach H."/>
            <person name="Haberer G."/>
            <person name="Hollister J.D."/>
            <person name="Ossowski S."/>
            <person name="Ottilar R.P."/>
            <person name="Salamov A.A."/>
            <person name="Schneeberger K."/>
            <person name="Spannagl M."/>
            <person name="Wang X."/>
            <person name="Yang L."/>
            <person name="Nasrallah M.E."/>
            <person name="Bergelson J."/>
            <person name="Carrington J.C."/>
            <person name="Gaut B.S."/>
            <person name="Schmutz J."/>
            <person name="Mayer K.F.X."/>
            <person name="Van de Peer Y."/>
            <person name="Grigoriev I.V."/>
            <person name="Nordborg M."/>
            <person name="Weigel D."/>
            <person name="Guo Y.-L."/>
        </authorList>
    </citation>
    <scope>NUCLEOTIDE SEQUENCE [LARGE SCALE GENOMIC DNA]</scope>
    <source>
        <strain evidence="5">cv. MN47</strain>
    </source>
</reference>
<dbReference type="InterPro" id="IPR016763">
    <property type="entry name" value="VAP"/>
</dbReference>
<protein>
    <submittedName>
        <fullName evidence="3">Predicted protein</fullName>
    </submittedName>
</protein>
<name>D7LG32_ARALL</name>
<dbReference type="SUPFAM" id="SSF49354">
    <property type="entry name" value="PapD-like"/>
    <property type="match status" value="1"/>
</dbReference>
<evidence type="ECO:0000313" key="5">
    <source>
        <dbReference type="Proteomes" id="UP000008694"/>
    </source>
</evidence>
<dbReference type="GO" id="GO:0005886">
    <property type="term" value="C:plasma membrane"/>
    <property type="evidence" value="ECO:0007669"/>
    <property type="project" value="TreeGrafter"/>
</dbReference>
<dbReference type="eggNOG" id="KOG0439">
    <property type="taxonomic scope" value="Eukaryota"/>
</dbReference>
<proteinExistence type="inferred from homology"/>
<dbReference type="PANTHER" id="PTHR10809:SF117">
    <property type="entry name" value="VESICLE-ASSOCIATED PROTEIN 1-1-RELATED"/>
    <property type="match status" value="1"/>
</dbReference>
<dbReference type="GO" id="GO:0090158">
    <property type="term" value="P:endoplasmic reticulum membrane organization"/>
    <property type="evidence" value="ECO:0007669"/>
    <property type="project" value="TreeGrafter"/>
</dbReference>
<dbReference type="GO" id="GO:0005789">
    <property type="term" value="C:endoplasmic reticulum membrane"/>
    <property type="evidence" value="ECO:0007669"/>
    <property type="project" value="InterPro"/>
</dbReference>
<dbReference type="InterPro" id="IPR008962">
    <property type="entry name" value="PapD-like_sf"/>
</dbReference>